<dbReference type="AlphaFoldDB" id="A0AAD7FFW6"/>
<gene>
    <name evidence="1" type="ORF">FB45DRAFT_1103223</name>
</gene>
<evidence type="ECO:0000313" key="2">
    <source>
        <dbReference type="Proteomes" id="UP001221142"/>
    </source>
</evidence>
<evidence type="ECO:0000313" key="1">
    <source>
        <dbReference type="EMBL" id="KAJ7617914.1"/>
    </source>
</evidence>
<keyword evidence="2" id="KW-1185">Reference proteome</keyword>
<reference evidence="1" key="1">
    <citation type="submission" date="2023-03" db="EMBL/GenBank/DDBJ databases">
        <title>Massive genome expansion in bonnet fungi (Mycena s.s.) driven by repeated elements and novel gene families across ecological guilds.</title>
        <authorList>
            <consortium name="Lawrence Berkeley National Laboratory"/>
            <person name="Harder C.B."/>
            <person name="Miyauchi S."/>
            <person name="Viragh M."/>
            <person name="Kuo A."/>
            <person name="Thoen E."/>
            <person name="Andreopoulos B."/>
            <person name="Lu D."/>
            <person name="Skrede I."/>
            <person name="Drula E."/>
            <person name="Henrissat B."/>
            <person name="Morin E."/>
            <person name="Kohler A."/>
            <person name="Barry K."/>
            <person name="LaButti K."/>
            <person name="Morin E."/>
            <person name="Salamov A."/>
            <person name="Lipzen A."/>
            <person name="Mereny Z."/>
            <person name="Hegedus B."/>
            <person name="Baldrian P."/>
            <person name="Stursova M."/>
            <person name="Weitz H."/>
            <person name="Taylor A."/>
            <person name="Grigoriev I.V."/>
            <person name="Nagy L.G."/>
            <person name="Martin F."/>
            <person name="Kauserud H."/>
        </authorList>
    </citation>
    <scope>NUCLEOTIDE SEQUENCE</scope>
    <source>
        <strain evidence="1">9284</strain>
    </source>
</reference>
<organism evidence="1 2">
    <name type="scientific">Roridomyces roridus</name>
    <dbReference type="NCBI Taxonomy" id="1738132"/>
    <lineage>
        <taxon>Eukaryota</taxon>
        <taxon>Fungi</taxon>
        <taxon>Dikarya</taxon>
        <taxon>Basidiomycota</taxon>
        <taxon>Agaricomycotina</taxon>
        <taxon>Agaricomycetes</taxon>
        <taxon>Agaricomycetidae</taxon>
        <taxon>Agaricales</taxon>
        <taxon>Marasmiineae</taxon>
        <taxon>Mycenaceae</taxon>
        <taxon>Roridomyces</taxon>
    </lineage>
</organism>
<protein>
    <submittedName>
        <fullName evidence="1">Uncharacterized protein</fullName>
    </submittedName>
</protein>
<dbReference type="EMBL" id="JARKIF010000020">
    <property type="protein sequence ID" value="KAJ7617914.1"/>
    <property type="molecule type" value="Genomic_DNA"/>
</dbReference>
<dbReference type="Gene3D" id="3.80.10.10">
    <property type="entry name" value="Ribonuclease Inhibitor"/>
    <property type="match status" value="1"/>
</dbReference>
<name>A0AAD7FFW6_9AGAR</name>
<comment type="caution">
    <text evidence="1">The sequence shown here is derived from an EMBL/GenBank/DDBJ whole genome shotgun (WGS) entry which is preliminary data.</text>
</comment>
<proteinExistence type="predicted"/>
<accession>A0AAD7FFW6</accession>
<dbReference type="Proteomes" id="UP001221142">
    <property type="component" value="Unassembled WGS sequence"/>
</dbReference>
<dbReference type="InterPro" id="IPR032675">
    <property type="entry name" value="LRR_dom_sf"/>
</dbReference>
<sequence length="304" mass="34047">MTTPAFPRELEHKIFELAAYSYPRSIPNIILVAHRVNIWIYPLLFRVIVLSSNVACSGPDSQAYPYSNPKQYMSIPAHILRAGLRGLCIRSSPCEATQYILSAASHVQDLYIASPLPIGPGPRSLFLSTLGKMPLKRLYCSLDHLFPTRNIDFMHPVFVHLTHLEIFSHTDTTNPAIHAGLAMIPNLTHLAFNDGGFIPFAGRLLETCKSLRVLVLLNDGEPLDSELDNNNTNSVLGAELDELRRDVRYVRMACSKYLADWRMGAMTGGGDYWERAEVFIEKRRAGEVDAGQYWIAEDESLNSA</sequence>